<dbReference type="PROSITE" id="PS51062">
    <property type="entry name" value="RUNT"/>
    <property type="match status" value="1"/>
</dbReference>
<dbReference type="GO" id="GO:0001709">
    <property type="term" value="P:cell fate determination"/>
    <property type="evidence" value="ECO:0007669"/>
    <property type="project" value="UniProtKB-ARBA"/>
</dbReference>
<evidence type="ECO:0000313" key="8">
    <source>
        <dbReference type="Proteomes" id="UP001497382"/>
    </source>
</evidence>
<dbReference type="SUPFAM" id="SSF49417">
    <property type="entry name" value="p53-like transcription factors"/>
    <property type="match status" value="1"/>
</dbReference>
<feature type="region of interest" description="Disordered" evidence="5">
    <location>
        <begin position="444"/>
        <end position="525"/>
    </location>
</feature>
<evidence type="ECO:0000256" key="2">
    <source>
        <dbReference type="ARBA" id="ARBA00023015"/>
    </source>
</evidence>
<dbReference type="AlphaFoldDB" id="A0AAV1ZID9"/>
<sequence length="525" mass="56325">MHLPADSMNGSPVTTTTSPDRSLANDYVYPPERLLNDVLADHPNDLVKTGSPCFLCSPLPNHWRSNKTLPIAFKVVCLAEVADGTVVTIKAGNDENYSAELRNATAVVKNQVAKFNDLRFVGRSGRGKSFTLTISVSTSPPQVVTYNKAIKVTVDGPREPRNFLTMWPSCLPPGQQQQLRAYASAFGHHPPYLDPRYRDFRDWETLRRKTEHWALDPRRLGHHQESLYFGEGHWGHPYSSYFASASGLQGPGIPPYQLDVTLTVSPSSQDSCSSSLPLTGLGDPGTGVTSTSSSFPALADASGSLALKSDPLLVSRYSNAMAAVAANPELRLTDRLTELRQGLSNTPQQPNTTVSLLPGTNTTPPYLSVSHPTSYGLLSHAYYNTSGCAAPGVTSMYLNPPAVHPSMLYPQLYNSVAHNQLHPSIHLLGGAAASSSEILRSTDPLRSEDETLQSSSNPASRVSSTGSATSINGGSVSSANNPIENSQAESPRLSVPTSSTTTSNGSELYGTSSNGHSETGLWRPY</sequence>
<dbReference type="Gene3D" id="2.60.40.720">
    <property type="match status" value="1"/>
</dbReference>
<dbReference type="GO" id="GO:0000978">
    <property type="term" value="F:RNA polymerase II cis-regulatory region sequence-specific DNA binding"/>
    <property type="evidence" value="ECO:0007669"/>
    <property type="project" value="TreeGrafter"/>
</dbReference>
<gene>
    <name evidence="7" type="ORF">LARSCL_LOCUS5820</name>
</gene>
<protein>
    <recommendedName>
        <fullName evidence="6">Runt domain-containing protein</fullName>
    </recommendedName>
</protein>
<reference evidence="7 8" key="1">
    <citation type="submission" date="2024-04" db="EMBL/GenBank/DDBJ databases">
        <authorList>
            <person name="Rising A."/>
            <person name="Reimegard J."/>
            <person name="Sonavane S."/>
            <person name="Akerstrom W."/>
            <person name="Nylinder S."/>
            <person name="Hedman E."/>
            <person name="Kallberg Y."/>
        </authorList>
    </citation>
    <scope>NUCLEOTIDE SEQUENCE [LARGE SCALE GENOMIC DNA]</scope>
</reference>
<accession>A0AAV1ZID9</accession>
<dbReference type="Proteomes" id="UP001497382">
    <property type="component" value="Unassembled WGS sequence"/>
</dbReference>
<evidence type="ECO:0000313" key="7">
    <source>
        <dbReference type="EMBL" id="CAL1271446.1"/>
    </source>
</evidence>
<feature type="compositionally biased region" description="Polar residues" evidence="5">
    <location>
        <begin position="8"/>
        <end position="20"/>
    </location>
</feature>
<dbReference type="FunFam" id="2.60.40.720:FF:000001">
    <property type="entry name" value="Runt-related transcription factor"/>
    <property type="match status" value="1"/>
</dbReference>
<dbReference type="InterPro" id="IPR013524">
    <property type="entry name" value="Runt_dom"/>
</dbReference>
<name>A0AAV1ZID9_9ARAC</name>
<dbReference type="GO" id="GO:0000981">
    <property type="term" value="F:DNA-binding transcription factor activity, RNA polymerase II-specific"/>
    <property type="evidence" value="ECO:0007669"/>
    <property type="project" value="TreeGrafter"/>
</dbReference>
<dbReference type="GO" id="GO:0005634">
    <property type="term" value="C:nucleus"/>
    <property type="evidence" value="ECO:0007669"/>
    <property type="project" value="UniProtKB-SubCell"/>
</dbReference>
<dbReference type="InterPro" id="IPR008967">
    <property type="entry name" value="p53-like_TF_DNA-bd_sf"/>
</dbReference>
<dbReference type="GO" id="GO:0005524">
    <property type="term" value="F:ATP binding"/>
    <property type="evidence" value="ECO:0007669"/>
    <property type="project" value="InterPro"/>
</dbReference>
<evidence type="ECO:0000256" key="4">
    <source>
        <dbReference type="ARBA" id="ARBA00023242"/>
    </source>
</evidence>
<evidence type="ECO:0000259" key="6">
    <source>
        <dbReference type="PROSITE" id="PS51062"/>
    </source>
</evidence>
<comment type="subcellular location">
    <subcellularLocation>
        <location evidence="1">Nucleus</location>
    </subcellularLocation>
</comment>
<evidence type="ECO:0000256" key="1">
    <source>
        <dbReference type="ARBA" id="ARBA00004123"/>
    </source>
</evidence>
<proteinExistence type="predicted"/>
<feature type="compositionally biased region" description="Polar residues" evidence="5">
    <location>
        <begin position="452"/>
        <end position="517"/>
    </location>
</feature>
<keyword evidence="4" id="KW-0539">Nucleus</keyword>
<feature type="region of interest" description="Disordered" evidence="5">
    <location>
        <begin position="1"/>
        <end position="25"/>
    </location>
</feature>
<dbReference type="PRINTS" id="PR00967">
    <property type="entry name" value="ONCOGENEAML1"/>
</dbReference>
<feature type="domain" description="Runt" evidence="6">
    <location>
        <begin position="34"/>
        <end position="162"/>
    </location>
</feature>
<dbReference type="InterPro" id="IPR000040">
    <property type="entry name" value="AML1_Runt"/>
</dbReference>
<dbReference type="Pfam" id="PF00853">
    <property type="entry name" value="Runt"/>
    <property type="match status" value="1"/>
</dbReference>
<dbReference type="PANTHER" id="PTHR11950:SF49">
    <property type="entry name" value="PROTEIN LOZENGE"/>
    <property type="match status" value="1"/>
</dbReference>
<feature type="region of interest" description="Disordered" evidence="5">
    <location>
        <begin position="269"/>
        <end position="292"/>
    </location>
</feature>
<evidence type="ECO:0000256" key="3">
    <source>
        <dbReference type="ARBA" id="ARBA00023163"/>
    </source>
</evidence>
<dbReference type="PANTHER" id="PTHR11950">
    <property type="entry name" value="RUNT RELATED"/>
    <property type="match status" value="1"/>
</dbReference>
<dbReference type="InterPro" id="IPR012346">
    <property type="entry name" value="p53/RUNT-type_TF_DNA-bd_sf"/>
</dbReference>
<keyword evidence="3" id="KW-0804">Transcription</keyword>
<dbReference type="EMBL" id="CAXIEN010000054">
    <property type="protein sequence ID" value="CAL1271446.1"/>
    <property type="molecule type" value="Genomic_DNA"/>
</dbReference>
<evidence type="ECO:0000256" key="5">
    <source>
        <dbReference type="SAM" id="MobiDB-lite"/>
    </source>
</evidence>
<comment type="caution">
    <text evidence="7">The sequence shown here is derived from an EMBL/GenBank/DDBJ whole genome shotgun (WGS) entry which is preliminary data.</text>
</comment>
<keyword evidence="2" id="KW-0805">Transcription regulation</keyword>
<organism evidence="7 8">
    <name type="scientific">Larinioides sclopetarius</name>
    <dbReference type="NCBI Taxonomy" id="280406"/>
    <lineage>
        <taxon>Eukaryota</taxon>
        <taxon>Metazoa</taxon>
        <taxon>Ecdysozoa</taxon>
        <taxon>Arthropoda</taxon>
        <taxon>Chelicerata</taxon>
        <taxon>Arachnida</taxon>
        <taxon>Araneae</taxon>
        <taxon>Araneomorphae</taxon>
        <taxon>Entelegynae</taxon>
        <taxon>Araneoidea</taxon>
        <taxon>Araneidae</taxon>
        <taxon>Larinioides</taxon>
    </lineage>
</organism>
<keyword evidence="8" id="KW-1185">Reference proteome</keyword>
<feature type="compositionally biased region" description="Low complexity" evidence="5">
    <location>
        <begin position="269"/>
        <end position="281"/>
    </location>
</feature>